<dbReference type="GO" id="GO:0005886">
    <property type="term" value="C:plasma membrane"/>
    <property type="evidence" value="ECO:0007669"/>
    <property type="project" value="UniProtKB-SubCell"/>
</dbReference>
<evidence type="ECO:0000256" key="5">
    <source>
        <dbReference type="ARBA" id="ARBA00022824"/>
    </source>
</evidence>
<proteinExistence type="inferred from homology"/>
<protein>
    <submittedName>
        <fullName evidence="10">Uncharacterized protein</fullName>
    </submittedName>
</protein>
<accession>A0A6N2NBW4</accession>
<evidence type="ECO:0000313" key="10">
    <source>
        <dbReference type="EMBL" id="VFU63532.1"/>
    </source>
</evidence>
<keyword evidence="5" id="KW-0256">Endoplasmic reticulum</keyword>
<keyword evidence="3" id="KW-1003">Cell membrane</keyword>
<comment type="subcellular location">
    <subcellularLocation>
        <location evidence="1">Cell membrane</location>
        <topology evidence="1">Single-pass membrane protein</topology>
    </subcellularLocation>
    <subcellularLocation>
        <location evidence="2">Endoplasmic reticulum membrane</location>
        <topology evidence="2">Single-pass membrane protein</topology>
    </subcellularLocation>
</comment>
<organism evidence="10">
    <name type="scientific">Salix viminalis</name>
    <name type="common">Common osier</name>
    <name type="synonym">Basket willow</name>
    <dbReference type="NCBI Taxonomy" id="40686"/>
    <lineage>
        <taxon>Eukaryota</taxon>
        <taxon>Viridiplantae</taxon>
        <taxon>Streptophyta</taxon>
        <taxon>Embryophyta</taxon>
        <taxon>Tracheophyta</taxon>
        <taxon>Spermatophyta</taxon>
        <taxon>Magnoliopsida</taxon>
        <taxon>eudicotyledons</taxon>
        <taxon>Gunneridae</taxon>
        <taxon>Pentapetalae</taxon>
        <taxon>rosids</taxon>
        <taxon>fabids</taxon>
        <taxon>Malpighiales</taxon>
        <taxon>Salicaceae</taxon>
        <taxon>Saliceae</taxon>
        <taxon>Salix</taxon>
    </lineage>
</organism>
<evidence type="ECO:0000256" key="6">
    <source>
        <dbReference type="ARBA" id="ARBA00022989"/>
    </source>
</evidence>
<evidence type="ECO:0000256" key="9">
    <source>
        <dbReference type="ARBA" id="ARBA00038080"/>
    </source>
</evidence>
<evidence type="ECO:0000256" key="4">
    <source>
        <dbReference type="ARBA" id="ARBA00022692"/>
    </source>
</evidence>
<evidence type="ECO:0000256" key="7">
    <source>
        <dbReference type="ARBA" id="ARBA00023054"/>
    </source>
</evidence>
<dbReference type="PANTHER" id="PTHR32219:SF2">
    <property type="entry name" value="PROTON PUMP-INTERACTOR 1"/>
    <property type="match status" value="1"/>
</dbReference>
<evidence type="ECO:0000256" key="2">
    <source>
        <dbReference type="ARBA" id="ARBA00004389"/>
    </source>
</evidence>
<gene>
    <name evidence="10" type="ORF">SVIM_LOCUS484264</name>
</gene>
<keyword evidence="6" id="KW-1133">Transmembrane helix</keyword>
<sequence>MFCAFQITIFAEKDCFNLVPMKLHLFSLVFLPSKRAELINQSRALKNEGRQYKSIFDEKKKEMEPLQQALGKLRNSNNAGRIGICSTENELNDLIYSLQYRMQHVSISLTEEKNILREMKQLEGTREKVIANAAVRAKIQDSLGQKEDIQDQVKLMGVDLDGVRKRRDKHFGKNLMGK</sequence>
<comment type="similarity">
    <text evidence="9">Belongs to the plant Proton pump-interactor protein family.</text>
</comment>
<dbReference type="PANTHER" id="PTHR32219">
    <property type="entry name" value="RNA-BINDING PROTEIN YLMH-RELATED"/>
    <property type="match status" value="1"/>
</dbReference>
<evidence type="ECO:0000256" key="8">
    <source>
        <dbReference type="ARBA" id="ARBA00023136"/>
    </source>
</evidence>
<evidence type="ECO:0000256" key="1">
    <source>
        <dbReference type="ARBA" id="ARBA00004162"/>
    </source>
</evidence>
<keyword evidence="4" id="KW-0812">Transmembrane</keyword>
<dbReference type="AlphaFoldDB" id="A0A6N2NBW4"/>
<dbReference type="GO" id="GO:0005789">
    <property type="term" value="C:endoplasmic reticulum membrane"/>
    <property type="evidence" value="ECO:0007669"/>
    <property type="project" value="UniProtKB-SubCell"/>
</dbReference>
<name>A0A6N2NBW4_SALVM</name>
<dbReference type="EMBL" id="CAADRP010002207">
    <property type="protein sequence ID" value="VFU63532.1"/>
    <property type="molecule type" value="Genomic_DNA"/>
</dbReference>
<keyword evidence="8" id="KW-0472">Membrane</keyword>
<keyword evidence="7" id="KW-0175">Coiled coil</keyword>
<dbReference type="InterPro" id="IPR055282">
    <property type="entry name" value="PPI1-4"/>
</dbReference>
<evidence type="ECO:0000256" key="3">
    <source>
        <dbReference type="ARBA" id="ARBA00022475"/>
    </source>
</evidence>
<reference evidence="10" key="1">
    <citation type="submission" date="2019-03" db="EMBL/GenBank/DDBJ databases">
        <authorList>
            <person name="Mank J."/>
            <person name="Almeida P."/>
        </authorList>
    </citation>
    <scope>NUCLEOTIDE SEQUENCE</scope>
    <source>
        <strain evidence="10">78183</strain>
    </source>
</reference>